<evidence type="ECO:0000313" key="2">
    <source>
        <dbReference type="EnsemblMetazoa" id="XP_019852462.1"/>
    </source>
</evidence>
<reference evidence="3" key="1">
    <citation type="journal article" date="2010" name="Nature">
        <title>The Amphimedon queenslandica genome and the evolution of animal complexity.</title>
        <authorList>
            <person name="Srivastava M."/>
            <person name="Simakov O."/>
            <person name="Chapman J."/>
            <person name="Fahey B."/>
            <person name="Gauthier M.E."/>
            <person name="Mitros T."/>
            <person name="Richards G.S."/>
            <person name="Conaco C."/>
            <person name="Dacre M."/>
            <person name="Hellsten U."/>
            <person name="Larroux C."/>
            <person name="Putnam N.H."/>
            <person name="Stanke M."/>
            <person name="Adamska M."/>
            <person name="Darling A."/>
            <person name="Degnan S.M."/>
            <person name="Oakley T.H."/>
            <person name="Plachetzki D.C."/>
            <person name="Zhai Y."/>
            <person name="Adamski M."/>
            <person name="Calcino A."/>
            <person name="Cummins S.F."/>
            <person name="Goodstein D.M."/>
            <person name="Harris C."/>
            <person name="Jackson D.J."/>
            <person name="Leys S.P."/>
            <person name="Shu S."/>
            <person name="Woodcroft B.J."/>
            <person name="Vervoort M."/>
            <person name="Kosik K.S."/>
            <person name="Manning G."/>
            <person name="Degnan B.M."/>
            <person name="Rokhsar D.S."/>
        </authorList>
    </citation>
    <scope>NUCLEOTIDE SEQUENCE [LARGE SCALE GENOMIC DNA]</scope>
</reference>
<keyword evidence="1" id="KW-0812">Transmembrane</keyword>
<evidence type="ECO:0000313" key="3">
    <source>
        <dbReference type="Proteomes" id="UP000007879"/>
    </source>
</evidence>
<organism evidence="2 3">
    <name type="scientific">Amphimedon queenslandica</name>
    <name type="common">Sponge</name>
    <dbReference type="NCBI Taxonomy" id="400682"/>
    <lineage>
        <taxon>Eukaryota</taxon>
        <taxon>Metazoa</taxon>
        <taxon>Porifera</taxon>
        <taxon>Demospongiae</taxon>
        <taxon>Heteroscleromorpha</taxon>
        <taxon>Haplosclerida</taxon>
        <taxon>Niphatidae</taxon>
        <taxon>Amphimedon</taxon>
    </lineage>
</organism>
<evidence type="ECO:0000256" key="1">
    <source>
        <dbReference type="SAM" id="Phobius"/>
    </source>
</evidence>
<dbReference type="EnsemblMetazoa" id="XM_019996903.1">
    <property type="protein sequence ID" value="XP_019852462.1"/>
    <property type="gene ID" value="LOC100641255"/>
</dbReference>
<sequence>MLMPPVQEEKNVPQSVPVQAGLTQHTVPVIHLQREFVPNDYFIPTLVIAIVCPIVSFSTIIFTVAAIICSILSWMHRAKGVQHYLQAKRFGQAALILDIIALLWLFAWGFFVLSYLSYFVFVELPQRAILE</sequence>
<protein>
    <recommendedName>
        <fullName evidence="4">DUF4190 domain-containing protein</fullName>
    </recommendedName>
</protein>
<evidence type="ECO:0008006" key="4">
    <source>
        <dbReference type="Google" id="ProtNLM"/>
    </source>
</evidence>
<gene>
    <name evidence="2" type="primary">100641255</name>
</gene>
<proteinExistence type="predicted"/>
<feature type="transmembrane region" description="Helical" evidence="1">
    <location>
        <begin position="95"/>
        <end position="121"/>
    </location>
</feature>
<keyword evidence="3" id="KW-1185">Reference proteome</keyword>
<dbReference type="Proteomes" id="UP000007879">
    <property type="component" value="Unassembled WGS sequence"/>
</dbReference>
<keyword evidence="1" id="KW-0472">Membrane</keyword>
<feature type="transmembrane region" description="Helical" evidence="1">
    <location>
        <begin position="41"/>
        <end position="74"/>
    </location>
</feature>
<name>A0AAN0J6S5_AMPQE</name>
<keyword evidence="1" id="KW-1133">Transmembrane helix</keyword>
<dbReference type="AlphaFoldDB" id="A0AAN0J6S5"/>
<reference evidence="2" key="2">
    <citation type="submission" date="2024-06" db="UniProtKB">
        <authorList>
            <consortium name="EnsemblMetazoa"/>
        </authorList>
    </citation>
    <scope>IDENTIFICATION</scope>
</reference>
<accession>A0AAN0J6S5</accession>